<dbReference type="GO" id="GO:0005634">
    <property type="term" value="C:nucleus"/>
    <property type="evidence" value="ECO:0007669"/>
    <property type="project" value="UniProtKB-SubCell"/>
</dbReference>
<evidence type="ECO:0000313" key="8">
    <source>
        <dbReference type="Proteomes" id="UP000053831"/>
    </source>
</evidence>
<proteinExistence type="predicted"/>
<keyword evidence="4" id="KW-0804">Transcription</keyword>
<keyword evidence="3" id="KW-0805">Transcription regulation</keyword>
<gene>
    <name evidence="7" type="ORF">ESCO_000583</name>
</gene>
<evidence type="ECO:0000256" key="1">
    <source>
        <dbReference type="ARBA" id="ARBA00004123"/>
    </source>
</evidence>
<dbReference type="GO" id="GO:0003677">
    <property type="term" value="F:DNA binding"/>
    <property type="evidence" value="ECO:0007669"/>
    <property type="project" value="InterPro"/>
</dbReference>
<dbReference type="InterPro" id="IPR050815">
    <property type="entry name" value="TF_fung"/>
</dbReference>
<sequence>MSTLDRPKWQLAEQRPVPEMPKIPDDVLSRAWQTDPYVSDPHSIIAVLTKFLAAVDSTMMIQFLPEEGVLNWVSNYAHRKTPEDFMLLYSILAVGVALSDGSEQIAHEYAQVAHYGQKMLETPCLQLVQSRILLAVYYVATCRHKEADQLISSAVATSSFLQLHLELDHSREASMKVFPFGMNRNGYAESRRRTFWALFMLERLSGYFPDRPVMINAEDIYTRLPADHASFERLVDIRAPMFDPYVSSFGQMAEQSIDIAGFQVELAHIWAETQAFNQRMALRPALADAEAQKLQSLTERAERWHAALPARLKFGGANLESAAFSGTIGSFLSIHMLYHHAMIKLNRHRGRLDQISVEARSEHAAKCRHHASSIIEMLDSLDRILRMRPTLLKTAPSIMAMAVTEAVDVLSASGSMTAMPDLIDILRVAKCALEKMTHVWRASSHSLFMVEQRMQNLELICKQGSRPSTPHDGYRLLPNTENKDRMGNRWQINDPIERSLPLEMDILYFKRGWEI</sequence>
<evidence type="ECO:0000256" key="4">
    <source>
        <dbReference type="ARBA" id="ARBA00023163"/>
    </source>
</evidence>
<dbReference type="GO" id="GO:0006351">
    <property type="term" value="P:DNA-templated transcription"/>
    <property type="evidence" value="ECO:0007669"/>
    <property type="project" value="InterPro"/>
</dbReference>
<comment type="subcellular location">
    <subcellularLocation>
        <location evidence="1">Nucleus</location>
    </subcellularLocation>
</comment>
<comment type="caution">
    <text evidence="7">The sequence shown here is derived from an EMBL/GenBank/DDBJ whole genome shotgun (WGS) entry which is preliminary data.</text>
</comment>
<dbReference type="Proteomes" id="UP000053831">
    <property type="component" value="Unassembled WGS sequence"/>
</dbReference>
<evidence type="ECO:0000256" key="3">
    <source>
        <dbReference type="ARBA" id="ARBA00023015"/>
    </source>
</evidence>
<dbReference type="AlphaFoldDB" id="A0A0M8MXL5"/>
<evidence type="ECO:0000256" key="5">
    <source>
        <dbReference type="ARBA" id="ARBA00023242"/>
    </source>
</evidence>
<dbReference type="OrthoDB" id="5426798at2759"/>
<dbReference type="PANTHER" id="PTHR47338">
    <property type="entry name" value="ZN(II)2CYS6 TRANSCRIPTION FACTOR (EUROFUNG)-RELATED"/>
    <property type="match status" value="1"/>
</dbReference>
<evidence type="ECO:0000256" key="2">
    <source>
        <dbReference type="ARBA" id="ARBA00022723"/>
    </source>
</evidence>
<name>A0A0M8MXL5_ESCWE</name>
<protein>
    <submittedName>
        <fullName evidence="7">Putative transcriptional regulatory protein</fullName>
    </submittedName>
</protein>
<evidence type="ECO:0000313" key="7">
    <source>
        <dbReference type="EMBL" id="KOS18897.1"/>
    </source>
</evidence>
<keyword evidence="2" id="KW-0479">Metal-binding</keyword>
<organism evidence="7 8">
    <name type="scientific">Escovopsis weberi</name>
    <dbReference type="NCBI Taxonomy" id="150374"/>
    <lineage>
        <taxon>Eukaryota</taxon>
        <taxon>Fungi</taxon>
        <taxon>Dikarya</taxon>
        <taxon>Ascomycota</taxon>
        <taxon>Pezizomycotina</taxon>
        <taxon>Sordariomycetes</taxon>
        <taxon>Hypocreomycetidae</taxon>
        <taxon>Hypocreales</taxon>
        <taxon>Hypocreaceae</taxon>
        <taxon>Escovopsis</taxon>
    </lineage>
</organism>
<keyword evidence="5" id="KW-0539">Nucleus</keyword>
<keyword evidence="8" id="KW-1185">Reference proteome</keyword>
<accession>A0A0M8MXL5</accession>
<dbReference type="PANTHER" id="PTHR47338:SF11">
    <property type="entry name" value="ZN(II)2CYS6 TRANSCRIPTION FACTOR (EUROFUNG)"/>
    <property type="match status" value="1"/>
</dbReference>
<dbReference type="STRING" id="150374.A0A0M8MXL5"/>
<dbReference type="CDD" id="cd12148">
    <property type="entry name" value="fungal_TF_MHR"/>
    <property type="match status" value="1"/>
</dbReference>
<dbReference type="InterPro" id="IPR007219">
    <property type="entry name" value="XnlR_reg_dom"/>
</dbReference>
<reference evidence="7 8" key="1">
    <citation type="submission" date="2015-07" db="EMBL/GenBank/DDBJ databases">
        <title>The genome of the fungus Escovopsis weberi, a specialized disease agent of ant agriculture.</title>
        <authorList>
            <person name="de Man T.J."/>
            <person name="Stajich J.E."/>
            <person name="Kubicek C.P."/>
            <person name="Chenthamara K."/>
            <person name="Atanasova L."/>
            <person name="Druzhinina I.S."/>
            <person name="Birnbaum S."/>
            <person name="Barribeau S.M."/>
            <person name="Teiling C."/>
            <person name="Suen G."/>
            <person name="Currie C."/>
            <person name="Gerardo N.M."/>
        </authorList>
    </citation>
    <scope>NUCLEOTIDE SEQUENCE [LARGE SCALE GENOMIC DNA]</scope>
</reference>
<dbReference type="GO" id="GO:0000981">
    <property type="term" value="F:DNA-binding transcription factor activity, RNA polymerase II-specific"/>
    <property type="evidence" value="ECO:0007669"/>
    <property type="project" value="InterPro"/>
</dbReference>
<dbReference type="EMBL" id="LGSR01000020">
    <property type="protein sequence ID" value="KOS18897.1"/>
    <property type="molecule type" value="Genomic_DNA"/>
</dbReference>
<dbReference type="Pfam" id="PF04082">
    <property type="entry name" value="Fungal_trans"/>
    <property type="match status" value="1"/>
</dbReference>
<dbReference type="GO" id="GO:0008270">
    <property type="term" value="F:zinc ion binding"/>
    <property type="evidence" value="ECO:0007669"/>
    <property type="project" value="InterPro"/>
</dbReference>
<feature type="domain" description="Xylanolytic transcriptional activator regulatory" evidence="6">
    <location>
        <begin position="67"/>
        <end position="305"/>
    </location>
</feature>
<evidence type="ECO:0000259" key="6">
    <source>
        <dbReference type="Pfam" id="PF04082"/>
    </source>
</evidence>